<dbReference type="PANTHER" id="PTHR23090">
    <property type="entry name" value="NH 3 /GLUTAMINE-DEPENDENT NAD + SYNTHETASE"/>
    <property type="match status" value="1"/>
</dbReference>
<dbReference type="PROSITE" id="PS50263">
    <property type="entry name" value="CN_HYDROLASE"/>
    <property type="match status" value="1"/>
</dbReference>
<feature type="binding site" evidence="7">
    <location>
        <position position="210"/>
    </location>
    <ligand>
        <name>L-glutamine</name>
        <dbReference type="ChEBI" id="CHEBI:58359"/>
    </ligand>
</feature>
<dbReference type="InterPro" id="IPR036526">
    <property type="entry name" value="C-N_Hydrolase_sf"/>
</dbReference>
<feature type="active site" description="For glutaminase activity" evidence="7">
    <location>
        <position position="122"/>
    </location>
</feature>
<keyword evidence="3 7" id="KW-0436">Ligase</keyword>
<evidence type="ECO:0000313" key="11">
    <source>
        <dbReference type="EMBL" id="SCW69551.1"/>
    </source>
</evidence>
<feature type="binding site" evidence="7">
    <location>
        <position position="484"/>
    </location>
    <ligand>
        <name>ATP</name>
        <dbReference type="ChEBI" id="CHEBI:30616"/>
    </ligand>
</feature>
<dbReference type="FunFam" id="1.10.10.1140:FF:000001">
    <property type="entry name" value="Glutamine-dependent NAD(+) synthetase"/>
    <property type="match status" value="1"/>
</dbReference>
<dbReference type="Gene3D" id="3.40.50.620">
    <property type="entry name" value="HUPs"/>
    <property type="match status" value="1"/>
</dbReference>
<feature type="binding site" evidence="7">
    <location>
        <begin position="494"/>
        <end position="497"/>
    </location>
    <ligand>
        <name>deamido-NAD(+)</name>
        <dbReference type="ChEBI" id="CHEBI:58437"/>
        <note>ligand shared between two neighboring subunits</note>
    </ligand>
</feature>
<dbReference type="GO" id="GO:0004359">
    <property type="term" value="F:glutaminase activity"/>
    <property type="evidence" value="ECO:0007669"/>
    <property type="project" value="InterPro"/>
</dbReference>
<dbReference type="Gene3D" id="1.10.10.1140">
    <property type="entry name" value="Glutamine-dependent NAD+ synthetase, C-terminal domain"/>
    <property type="match status" value="1"/>
</dbReference>
<dbReference type="Pfam" id="PF00795">
    <property type="entry name" value="CN_hydrolase"/>
    <property type="match status" value="1"/>
</dbReference>
<dbReference type="GO" id="GO:0008795">
    <property type="term" value="F:NAD+ synthase activity"/>
    <property type="evidence" value="ECO:0007669"/>
    <property type="project" value="UniProtKB-UniRule"/>
</dbReference>
<dbReference type="InterPro" id="IPR003694">
    <property type="entry name" value="NAD_synthase"/>
</dbReference>
<feature type="active site" description="Nucleophile; for glutaminase activity" evidence="7">
    <location>
        <position position="177"/>
    </location>
</feature>
<comment type="pathway">
    <text evidence="1 7 8">Cofactor biosynthesis; NAD(+) biosynthesis; NAD(+) from deamido-NAD(+) (L-Gln route): step 1/1.</text>
</comment>
<dbReference type="AlphaFoldDB" id="A0A1G4SKI3"/>
<evidence type="ECO:0000256" key="5">
    <source>
        <dbReference type="ARBA" id="ARBA00022840"/>
    </source>
</evidence>
<evidence type="ECO:0000256" key="9">
    <source>
        <dbReference type="SAM" id="MobiDB-lite"/>
    </source>
</evidence>
<dbReference type="GO" id="GO:0005524">
    <property type="term" value="F:ATP binding"/>
    <property type="evidence" value="ECO:0007669"/>
    <property type="project" value="UniProtKB-UniRule"/>
</dbReference>
<evidence type="ECO:0000259" key="10">
    <source>
        <dbReference type="PROSITE" id="PS50263"/>
    </source>
</evidence>
<proteinExistence type="inferred from homology"/>
<comment type="function">
    <text evidence="7">Catalyzes the ATP-dependent amidation of deamido-NAD to form NAD. Uses L-glutamine as a nitrogen source.</text>
</comment>
<feature type="binding site" evidence="7">
    <location>
        <begin position="370"/>
        <end position="377"/>
    </location>
    <ligand>
        <name>ATP</name>
        <dbReference type="ChEBI" id="CHEBI:30616"/>
    </ligand>
</feature>
<dbReference type="Gene3D" id="3.60.110.10">
    <property type="entry name" value="Carbon-nitrogen hydrolase"/>
    <property type="match status" value="1"/>
</dbReference>
<evidence type="ECO:0000256" key="1">
    <source>
        <dbReference type="ARBA" id="ARBA00005188"/>
    </source>
</evidence>
<dbReference type="FunFam" id="3.40.50.620:FF:000155">
    <property type="entry name" value="Glutamine-dependent NAD(+) synthetase"/>
    <property type="match status" value="1"/>
</dbReference>
<gene>
    <name evidence="7" type="primary">nadE</name>
    <name evidence="11" type="ORF">SAMN05660859_2284</name>
</gene>
<dbReference type="EC" id="6.3.5.1" evidence="7 8"/>
<keyword evidence="6 7" id="KW-0520">NAD</keyword>
<dbReference type="NCBIfam" id="NF002730">
    <property type="entry name" value="PRK02628.1"/>
    <property type="match status" value="1"/>
</dbReference>
<dbReference type="Proteomes" id="UP000198889">
    <property type="component" value="Unassembled WGS sequence"/>
</dbReference>
<evidence type="ECO:0000256" key="3">
    <source>
        <dbReference type="ARBA" id="ARBA00022598"/>
    </source>
</evidence>
<dbReference type="GO" id="GO:0003952">
    <property type="term" value="F:NAD+ synthase (glutamine-hydrolyzing) activity"/>
    <property type="evidence" value="ECO:0007669"/>
    <property type="project" value="UniProtKB-UniRule"/>
</dbReference>
<name>A0A1G4SKI3_9HYPH</name>
<feature type="binding site" evidence="7">
    <location>
        <position position="489"/>
    </location>
    <ligand>
        <name>deamido-NAD(+)</name>
        <dbReference type="ChEBI" id="CHEBI:58437"/>
        <note>ligand shared between two neighboring subunits</note>
    </ligand>
</feature>
<evidence type="ECO:0000256" key="2">
    <source>
        <dbReference type="ARBA" id="ARBA00007145"/>
    </source>
</evidence>
<organism evidence="11 12">
    <name type="scientific">Ancylobacter rudongensis</name>
    <dbReference type="NCBI Taxonomy" id="177413"/>
    <lineage>
        <taxon>Bacteria</taxon>
        <taxon>Pseudomonadati</taxon>
        <taxon>Pseudomonadota</taxon>
        <taxon>Alphaproteobacteria</taxon>
        <taxon>Hyphomicrobiales</taxon>
        <taxon>Xanthobacteraceae</taxon>
        <taxon>Ancylobacter</taxon>
    </lineage>
</organism>
<protein>
    <recommendedName>
        <fullName evidence="7 8">Glutamine-dependent NAD(+) synthetase</fullName>
        <ecNumber evidence="7 8">6.3.5.1</ecNumber>
    </recommendedName>
    <alternativeName>
        <fullName evidence="7 8">NAD(+) synthase [glutamine-hydrolyzing]</fullName>
    </alternativeName>
</protein>
<dbReference type="SUPFAM" id="SSF56317">
    <property type="entry name" value="Carbon-nitrogen hydrolase"/>
    <property type="match status" value="1"/>
</dbReference>
<feature type="binding site" evidence="7">
    <location>
        <position position="639"/>
    </location>
    <ligand>
        <name>deamido-NAD(+)</name>
        <dbReference type="ChEBI" id="CHEBI:58437"/>
        <note>ligand shared between two neighboring subunits</note>
    </ligand>
</feature>
<evidence type="ECO:0000256" key="8">
    <source>
        <dbReference type="PIRNR" id="PIRNR006630"/>
    </source>
</evidence>
<dbReference type="EMBL" id="FMTP01000003">
    <property type="protein sequence ID" value="SCW69551.1"/>
    <property type="molecule type" value="Genomic_DNA"/>
</dbReference>
<dbReference type="InterPro" id="IPR003010">
    <property type="entry name" value="C-N_Hydrolase"/>
</dbReference>
<dbReference type="InterPro" id="IPR014445">
    <property type="entry name" value="Gln-dep_NAD_synthase"/>
</dbReference>
<feature type="binding site" evidence="7">
    <location>
        <position position="460"/>
    </location>
    <ligand>
        <name>deamido-NAD(+)</name>
        <dbReference type="ChEBI" id="CHEBI:58437"/>
        <note>ligand shared between two neighboring subunits</note>
    </ligand>
</feature>
<dbReference type="STRING" id="177413.SAMN05660859_2284"/>
<sequence length="684" mass="73948">MADSHCLYRHGFLRIGTGVPRGRVADPAFALAEHLALAREGAARGIGVLLFPELGLSSYAIDDLLFQDALLDRVEAAIAELVAASRDLFPVLVVGAPLRRQGALYNTAVVIHRGVLLGVVPKSYPPNYREFYERRHFAPGLGTSGWIAVAGEDAPFGTDLLFRAEGAVPFTFHVEICEDLWVPLPPSTRGALAGAEVLLNLSASNITIGKARHRRLLCASHSARCLAAYAYSAAGPGESTTDLAWDGQAAIFENGDCLGESERFPDGPTLLAADIDLERLRQERMRTTTFGECMREEGACGEGADDFRRIGFTLGAPPAPAPLERLIERFPYVPDDPERLAEDCYEAYNIQVQGLAQRLASSGVRRAVIGVSGGLDSTQALLVAVRAMDRLGRPRSDILAYTLPGFATSDATRANARALIDTLGVTGGEIDIRPAARQMLADLGHPFAGGEPVYDVTFENVQAGLRTDYLFRLANQQGGLVVGTGDLSELGLGWCTYGVGDHMSHYNVNASVPKTLIQHLIRFVAASGDVSAETARALEAVLATEISPELVPAEAGATIQSTQQVVGPYALQDFNLFYLTRYGFRPSRIAYLALQAWGDAARGAWPANIPAEDRRAYSRAEIRHWLKLFLKRFFANQFKRSALPNGPKITSGGSLSPRGDWRAPSDASAQVWLDELDANFPDED</sequence>
<feature type="region of interest" description="Disordered" evidence="9">
    <location>
        <begin position="645"/>
        <end position="666"/>
    </location>
</feature>
<dbReference type="UniPathway" id="UPA00253">
    <property type="reaction ID" value="UER00334"/>
</dbReference>
<evidence type="ECO:0000256" key="7">
    <source>
        <dbReference type="HAMAP-Rule" id="MF_02090"/>
    </source>
</evidence>
<comment type="catalytic activity">
    <reaction evidence="7 8">
        <text>deamido-NAD(+) + L-glutamine + ATP + H2O = L-glutamate + AMP + diphosphate + NAD(+) + H(+)</text>
        <dbReference type="Rhea" id="RHEA:24384"/>
        <dbReference type="ChEBI" id="CHEBI:15377"/>
        <dbReference type="ChEBI" id="CHEBI:15378"/>
        <dbReference type="ChEBI" id="CHEBI:29985"/>
        <dbReference type="ChEBI" id="CHEBI:30616"/>
        <dbReference type="ChEBI" id="CHEBI:33019"/>
        <dbReference type="ChEBI" id="CHEBI:57540"/>
        <dbReference type="ChEBI" id="CHEBI:58359"/>
        <dbReference type="ChEBI" id="CHEBI:58437"/>
        <dbReference type="ChEBI" id="CHEBI:456215"/>
        <dbReference type="EC" id="6.3.5.1"/>
    </reaction>
</comment>
<dbReference type="CDD" id="cd00553">
    <property type="entry name" value="NAD_synthase"/>
    <property type="match status" value="1"/>
</dbReference>
<evidence type="ECO:0000256" key="6">
    <source>
        <dbReference type="ARBA" id="ARBA00023027"/>
    </source>
</evidence>
<keyword evidence="5 7" id="KW-0067">ATP-binding</keyword>
<dbReference type="Pfam" id="PF02540">
    <property type="entry name" value="NAD_synthase"/>
    <property type="match status" value="1"/>
</dbReference>
<keyword evidence="12" id="KW-1185">Reference proteome</keyword>
<evidence type="ECO:0000256" key="4">
    <source>
        <dbReference type="ARBA" id="ARBA00022741"/>
    </source>
</evidence>
<dbReference type="RefSeq" id="WP_091439431.1">
    <property type="nucleotide sequence ID" value="NZ_FMTP01000003.1"/>
</dbReference>
<comment type="similarity">
    <text evidence="2 7 8">In the C-terminal section; belongs to the NAD synthetase family.</text>
</comment>
<dbReference type="SUPFAM" id="SSF52402">
    <property type="entry name" value="Adenine nucleotide alpha hydrolases-like"/>
    <property type="match status" value="1"/>
</dbReference>
<dbReference type="HAMAP" id="MF_02090">
    <property type="entry name" value="NadE_glutamine_dep"/>
    <property type="match status" value="1"/>
</dbReference>
<dbReference type="GO" id="GO:0005737">
    <property type="term" value="C:cytoplasm"/>
    <property type="evidence" value="ECO:0007669"/>
    <property type="project" value="InterPro"/>
</dbReference>
<dbReference type="PANTHER" id="PTHR23090:SF9">
    <property type="entry name" value="GLUTAMINE-DEPENDENT NAD(+) SYNTHETASE"/>
    <property type="match status" value="1"/>
</dbReference>
<keyword evidence="4 7" id="KW-0547">Nucleotide-binding</keyword>
<dbReference type="GO" id="GO:0009435">
    <property type="term" value="P:NAD+ biosynthetic process"/>
    <property type="evidence" value="ECO:0007669"/>
    <property type="project" value="UniProtKB-UniRule"/>
</dbReference>
<reference evidence="12" key="1">
    <citation type="submission" date="2016-10" db="EMBL/GenBank/DDBJ databases">
        <authorList>
            <person name="Varghese N."/>
            <person name="Submissions S."/>
        </authorList>
    </citation>
    <scope>NUCLEOTIDE SEQUENCE [LARGE SCALE GENOMIC DNA]</scope>
    <source>
        <strain evidence="12">CGMCC 1.1761</strain>
    </source>
</reference>
<dbReference type="InterPro" id="IPR022310">
    <property type="entry name" value="NAD/GMP_synthase"/>
</dbReference>
<feature type="domain" description="CN hydrolase" evidence="10">
    <location>
        <begin position="13"/>
        <end position="277"/>
    </location>
</feature>
<dbReference type="InterPro" id="IPR014729">
    <property type="entry name" value="Rossmann-like_a/b/a_fold"/>
</dbReference>
<dbReference type="CDD" id="cd07570">
    <property type="entry name" value="GAT_Gln-NAD-synth"/>
    <property type="match status" value="1"/>
</dbReference>
<feature type="active site" description="Proton acceptor; for glutaminase activity" evidence="7">
    <location>
        <position position="53"/>
    </location>
</feature>
<evidence type="ECO:0000313" key="12">
    <source>
        <dbReference type="Proteomes" id="UP000198889"/>
    </source>
</evidence>
<feature type="binding site" evidence="7">
    <location>
        <position position="128"/>
    </location>
    <ligand>
        <name>L-glutamine</name>
        <dbReference type="ChEBI" id="CHEBI:58359"/>
    </ligand>
</feature>
<dbReference type="InterPro" id="IPR041856">
    <property type="entry name" value="NAD+_synth_C"/>
</dbReference>
<accession>A0A1G4SKI3</accession>
<dbReference type="PIRSF" id="PIRSF006630">
    <property type="entry name" value="NADS_GAT"/>
    <property type="match status" value="1"/>
</dbReference>
<feature type="binding site" evidence="7">
    <location>
        <position position="204"/>
    </location>
    <ligand>
        <name>L-glutamine</name>
        <dbReference type="ChEBI" id="CHEBI:58359"/>
    </ligand>
</feature>